<dbReference type="Proteomes" id="UP001431776">
    <property type="component" value="Unassembled WGS sequence"/>
</dbReference>
<keyword evidence="2" id="KW-1003">Cell membrane</keyword>
<evidence type="ECO:0000256" key="5">
    <source>
        <dbReference type="ARBA" id="ARBA00023136"/>
    </source>
</evidence>
<keyword evidence="11" id="KW-1185">Reference proteome</keyword>
<dbReference type="InterPro" id="IPR025857">
    <property type="entry name" value="MacB_PCD"/>
</dbReference>
<dbReference type="PANTHER" id="PTHR30572">
    <property type="entry name" value="MEMBRANE COMPONENT OF TRANSPORTER-RELATED"/>
    <property type="match status" value="1"/>
</dbReference>
<dbReference type="GO" id="GO:0022857">
    <property type="term" value="F:transmembrane transporter activity"/>
    <property type="evidence" value="ECO:0007669"/>
    <property type="project" value="TreeGrafter"/>
</dbReference>
<dbReference type="InterPro" id="IPR003838">
    <property type="entry name" value="ABC3_permease_C"/>
</dbReference>
<dbReference type="EMBL" id="JASCXX010000025">
    <property type="protein sequence ID" value="MDI6450836.1"/>
    <property type="molecule type" value="Genomic_DNA"/>
</dbReference>
<evidence type="ECO:0000313" key="10">
    <source>
        <dbReference type="EMBL" id="MDI6450836.1"/>
    </source>
</evidence>
<evidence type="ECO:0000313" key="11">
    <source>
        <dbReference type="Proteomes" id="UP001431776"/>
    </source>
</evidence>
<evidence type="ECO:0000256" key="1">
    <source>
        <dbReference type="ARBA" id="ARBA00004651"/>
    </source>
</evidence>
<proteinExistence type="inferred from homology"/>
<comment type="similarity">
    <text evidence="6">Belongs to the ABC-4 integral membrane protein family.</text>
</comment>
<evidence type="ECO:0000256" key="4">
    <source>
        <dbReference type="ARBA" id="ARBA00022989"/>
    </source>
</evidence>
<evidence type="ECO:0000256" key="2">
    <source>
        <dbReference type="ARBA" id="ARBA00022475"/>
    </source>
</evidence>
<name>A0AAW6U428_9BACT</name>
<keyword evidence="3 7" id="KW-0812">Transmembrane</keyword>
<dbReference type="RefSeq" id="WP_349246245.1">
    <property type="nucleotide sequence ID" value="NZ_JASCXX010000025.1"/>
</dbReference>
<dbReference type="Pfam" id="PF02687">
    <property type="entry name" value="FtsX"/>
    <property type="match status" value="1"/>
</dbReference>
<feature type="transmembrane region" description="Helical" evidence="7">
    <location>
        <begin position="398"/>
        <end position="418"/>
    </location>
</feature>
<gene>
    <name evidence="10" type="ORF">QJ522_17385</name>
</gene>
<evidence type="ECO:0000259" key="9">
    <source>
        <dbReference type="Pfam" id="PF12704"/>
    </source>
</evidence>
<dbReference type="Pfam" id="PF12704">
    <property type="entry name" value="MacB_PCD"/>
    <property type="match status" value="1"/>
</dbReference>
<organism evidence="10 11">
    <name type="scientific">Anaerobaca lacustris</name>
    <dbReference type="NCBI Taxonomy" id="3044600"/>
    <lineage>
        <taxon>Bacteria</taxon>
        <taxon>Pseudomonadati</taxon>
        <taxon>Planctomycetota</taxon>
        <taxon>Phycisphaerae</taxon>
        <taxon>Sedimentisphaerales</taxon>
        <taxon>Anaerobacaceae</taxon>
        <taxon>Anaerobaca</taxon>
    </lineage>
</organism>
<evidence type="ECO:0000256" key="3">
    <source>
        <dbReference type="ARBA" id="ARBA00022692"/>
    </source>
</evidence>
<comment type="subcellular location">
    <subcellularLocation>
        <location evidence="1">Cell membrane</location>
        <topology evidence="1">Multi-pass membrane protein</topology>
    </subcellularLocation>
</comment>
<dbReference type="InterPro" id="IPR050250">
    <property type="entry name" value="Macrolide_Exporter_MacB"/>
</dbReference>
<dbReference type="PANTHER" id="PTHR30572:SF4">
    <property type="entry name" value="ABC TRANSPORTER PERMEASE YTRF"/>
    <property type="match status" value="1"/>
</dbReference>
<feature type="transmembrane region" description="Helical" evidence="7">
    <location>
        <begin position="308"/>
        <end position="336"/>
    </location>
</feature>
<keyword evidence="5 7" id="KW-0472">Membrane</keyword>
<reference evidence="10" key="1">
    <citation type="submission" date="2023-05" db="EMBL/GenBank/DDBJ databases">
        <title>Anaerotaeda fermentans gen. nov., sp. nov., a novel anaerobic planctomycete of the new family within the order Sedimentisphaerales isolated from Taman Peninsula, Russia.</title>
        <authorList>
            <person name="Khomyakova M.A."/>
            <person name="Merkel A.Y."/>
            <person name="Slobodkin A.I."/>
        </authorList>
    </citation>
    <scope>NUCLEOTIDE SEQUENCE</scope>
    <source>
        <strain evidence="10">M17dextr</strain>
    </source>
</reference>
<comment type="caution">
    <text evidence="10">The sequence shown here is derived from an EMBL/GenBank/DDBJ whole genome shotgun (WGS) entry which is preliminary data.</text>
</comment>
<evidence type="ECO:0000256" key="6">
    <source>
        <dbReference type="ARBA" id="ARBA00038076"/>
    </source>
</evidence>
<evidence type="ECO:0000259" key="8">
    <source>
        <dbReference type="Pfam" id="PF02687"/>
    </source>
</evidence>
<evidence type="ECO:0000256" key="7">
    <source>
        <dbReference type="SAM" id="Phobius"/>
    </source>
</evidence>
<protein>
    <submittedName>
        <fullName evidence="10">ABC transporter permease</fullName>
    </submittedName>
</protein>
<dbReference type="GO" id="GO:0005886">
    <property type="term" value="C:plasma membrane"/>
    <property type="evidence" value="ECO:0007669"/>
    <property type="project" value="UniProtKB-SubCell"/>
</dbReference>
<accession>A0AAW6U428</accession>
<feature type="domain" description="ABC3 transporter permease C-terminal" evidence="8">
    <location>
        <begin position="315"/>
        <end position="428"/>
    </location>
</feature>
<dbReference type="AlphaFoldDB" id="A0AAW6U428"/>
<keyword evidence="4 7" id="KW-1133">Transmembrane helix</keyword>
<feature type="domain" description="MacB-like periplasmic core" evidence="9">
    <location>
        <begin position="24"/>
        <end position="268"/>
    </location>
</feature>
<feature type="transmembrane region" description="Helical" evidence="7">
    <location>
        <begin position="357"/>
        <end position="386"/>
    </location>
</feature>
<sequence length="435" mass="48017">MFFFRLKRTVKLGFKSLWMHRLRSTLTTLGIIFGVSSVIAMLAIGEGASRDAQEKIAQLGSRNIIIKTVKPPEDQAAGGQQQTLMEYGLTYKDAERFQDAIPNVQVIVPNRRISQQALYRNRRTSLEVVGTVPWYPDISPTRVRFGRFLSSTDMHYRQGVCVLDERVVKELFAIDDPIGQDVKIGGDYYRVVGVAAEQSQTPESADAETRDATGAKRAAGANVGAMYVPLTTVRERFGEMTMQMSSGGGGTLERIELQEIIVQVQDVDMVMGTRQSVQTLLTRFHRKNDYEIIVPLELMRQAKDFQRIFTIVLGSIAAISLLVGGIGIMNIMMATVSERTREIGIRRALGAKKKDIVIQFLSETLILTLSGGILGMALGALIPFFVTHFGQMRTVITGSSLVLAFGISGAVGIAFGLYPAYRAANMDPIESLRHE</sequence>